<organism evidence="8 9">
    <name type="scientific">Leucobacter ruminantium</name>
    <dbReference type="NCBI Taxonomy" id="1289170"/>
    <lineage>
        <taxon>Bacteria</taxon>
        <taxon>Bacillati</taxon>
        <taxon>Actinomycetota</taxon>
        <taxon>Actinomycetes</taxon>
        <taxon>Micrococcales</taxon>
        <taxon>Microbacteriaceae</taxon>
        <taxon>Leucobacter</taxon>
    </lineage>
</organism>
<comment type="caution">
    <text evidence="8">The sequence shown here is derived from an EMBL/GenBank/DDBJ whole genome shotgun (WGS) entry which is preliminary data.</text>
</comment>
<name>A0A939LW24_9MICO</name>
<dbReference type="Gene3D" id="2.60.40.740">
    <property type="match status" value="1"/>
</dbReference>
<dbReference type="NCBIfam" id="TIGR01167">
    <property type="entry name" value="LPXTG_anchor"/>
    <property type="match status" value="1"/>
</dbReference>
<keyword evidence="9" id="KW-1185">Reference proteome</keyword>
<dbReference type="RefSeq" id="WP_208046289.1">
    <property type="nucleotide sequence ID" value="NZ_JAGDYL010000019.1"/>
</dbReference>
<keyword evidence="5" id="KW-0472">Membrane</keyword>
<dbReference type="PROSITE" id="PS50847">
    <property type="entry name" value="GRAM_POS_ANCHORING"/>
    <property type="match status" value="1"/>
</dbReference>
<dbReference type="EMBL" id="JAGDYL010000019">
    <property type="protein sequence ID" value="MBO1805819.1"/>
    <property type="molecule type" value="Genomic_DNA"/>
</dbReference>
<dbReference type="Gene3D" id="2.60.40.10">
    <property type="entry name" value="Immunoglobulins"/>
    <property type="match status" value="2"/>
</dbReference>
<evidence type="ECO:0000256" key="6">
    <source>
        <dbReference type="SAM" id="SignalP"/>
    </source>
</evidence>
<sequence length="496" mass="50705">MNSKSRAMRRIAAGVGAVALALVGVGTFSTAAFADVGPDQPGAPAEGTLTINKYAGAPLGEGETLEDRDTLDGVEFTVTPVGRLDNGDCVAIDLTDAADWDGLGDLFASAPAAPTAPFCLLTADAVSDVTAGGTVDFTLDVGVYFAQETDPGENHIVSKVPDFYVSIPTSEGDGGEGWNYDVVADPKNQIMNEPTKTIAEMPDGLTIGSGVTWTLTVPVPTLNNEETFTTASVSDVLDPRLSYASSSLTLDGAPLSEGPGGDYTVDPNGVTWTFTAAGRAKLDAAMGKSLSIELVTTVDEVGDGSIPNDEYSSTFNGTTVPGEQIPYTYWGQLSISKHDDSKPAKPLAGAEFQVFAEPQAGCPATAPATGAVATGTSNGSGTVVWEDVDPNTVLGLWVANSPNGPLADPSKDYCVYETVVPAGHTATAVSNPVTITPGEDGVFELDVVNKKKDGPDLPLTGAAGTLAMTIGGLAIIAAGAGAILVARRRQTGDPAD</sequence>
<accession>A0A939LW24</accession>
<feature type="domain" description="Gram-positive cocci surface proteins LPxTG" evidence="7">
    <location>
        <begin position="457"/>
        <end position="496"/>
    </location>
</feature>
<feature type="chain" id="PRO_5039271153" evidence="6">
    <location>
        <begin position="35"/>
        <end position="496"/>
    </location>
</feature>
<evidence type="ECO:0000256" key="3">
    <source>
        <dbReference type="ARBA" id="ARBA00022729"/>
    </source>
</evidence>
<dbReference type="InterPro" id="IPR019931">
    <property type="entry name" value="LPXTG_anchor"/>
</dbReference>
<dbReference type="AlphaFoldDB" id="A0A939LW24"/>
<evidence type="ECO:0000313" key="9">
    <source>
        <dbReference type="Proteomes" id="UP000664398"/>
    </source>
</evidence>
<evidence type="ECO:0000256" key="4">
    <source>
        <dbReference type="ARBA" id="ARBA00023088"/>
    </source>
</evidence>
<dbReference type="InterPro" id="IPR026466">
    <property type="entry name" value="Fim_isopep_form_D2_dom"/>
</dbReference>
<dbReference type="NCBIfam" id="TIGR04226">
    <property type="entry name" value="RrgB_K2N_iso_D2"/>
    <property type="match status" value="1"/>
</dbReference>
<dbReference type="InterPro" id="IPR013783">
    <property type="entry name" value="Ig-like_fold"/>
</dbReference>
<gene>
    <name evidence="8" type="ORF">J4H91_10910</name>
</gene>
<dbReference type="Pfam" id="PF00746">
    <property type="entry name" value="Gram_pos_anchor"/>
    <property type="match status" value="1"/>
</dbReference>
<dbReference type="InterPro" id="IPR048052">
    <property type="entry name" value="FM1-like"/>
</dbReference>
<evidence type="ECO:0000313" key="8">
    <source>
        <dbReference type="EMBL" id="MBO1805819.1"/>
    </source>
</evidence>
<proteinExistence type="predicted"/>
<dbReference type="NCBIfam" id="NF033902">
    <property type="entry name" value="iso_D2_wall_anc"/>
    <property type="match status" value="1"/>
</dbReference>
<feature type="signal peptide" evidence="6">
    <location>
        <begin position="1"/>
        <end position="34"/>
    </location>
</feature>
<reference evidence="8" key="1">
    <citation type="submission" date="2021-03" db="EMBL/GenBank/DDBJ databases">
        <title>Leucobacter chromiisoli sp. nov., isolated from chromium-containing soil of chemical plant.</title>
        <authorList>
            <person name="Xu Z."/>
        </authorList>
    </citation>
    <scope>NUCLEOTIDE SEQUENCE</scope>
    <source>
        <strain evidence="8">A2</strain>
    </source>
</reference>
<keyword evidence="5" id="KW-1133">Transmembrane helix</keyword>
<keyword evidence="2" id="KW-0964">Secreted</keyword>
<feature type="transmembrane region" description="Helical" evidence="5">
    <location>
        <begin position="466"/>
        <end position="486"/>
    </location>
</feature>
<dbReference type="GO" id="GO:0005975">
    <property type="term" value="P:carbohydrate metabolic process"/>
    <property type="evidence" value="ECO:0007669"/>
    <property type="project" value="UniProtKB-ARBA"/>
</dbReference>
<protein>
    <submittedName>
        <fullName evidence="8">SpaH/EbpB family LPXTG-anchored major pilin</fullName>
    </submittedName>
</protein>
<keyword evidence="4" id="KW-0572">Peptidoglycan-anchor</keyword>
<evidence type="ECO:0000256" key="2">
    <source>
        <dbReference type="ARBA" id="ARBA00022525"/>
    </source>
</evidence>
<keyword evidence="5" id="KW-0812">Transmembrane</keyword>
<evidence type="ECO:0000256" key="1">
    <source>
        <dbReference type="ARBA" id="ARBA00022512"/>
    </source>
</evidence>
<keyword evidence="1" id="KW-0134">Cell wall</keyword>
<dbReference type="Proteomes" id="UP000664398">
    <property type="component" value="Unassembled WGS sequence"/>
</dbReference>
<keyword evidence="3 6" id="KW-0732">Signal</keyword>
<evidence type="ECO:0000259" key="7">
    <source>
        <dbReference type="PROSITE" id="PS50847"/>
    </source>
</evidence>
<evidence type="ECO:0000256" key="5">
    <source>
        <dbReference type="SAM" id="Phobius"/>
    </source>
</evidence>